<dbReference type="Pfam" id="PF20102">
    <property type="entry name" value="DUF6492"/>
    <property type="match status" value="1"/>
</dbReference>
<dbReference type="RefSeq" id="WP_141320323.1">
    <property type="nucleotide sequence ID" value="NZ_BJLP01000025.1"/>
</dbReference>
<sequence>MPDLTFVTPVFEAELALLDLQARSFARHVPPGTHVVVLDNTRRGIRDVAALRARYGPHEAHVRVLRPADVTALPLTSGWRSQQVLKLAVAHLVETPHYVALDAKNHVVAPPDEHFFVAADGRPRVRAYAYTAHTLRPSLERVCRYLGLDPAPHVARFAATTTPFTLERATVLDLLADVEASAGRPFAQEFVAHDLTEFFLYAGWVARRDGTLERAMELTDDANPIVWPRTATVEGVRAVIASADGLPVMGLHRDAVPRLSQQAAAELAALWARRGILDDEQEGRALIAHLQSRHARERRRRQLRDAPARARNVLRRVTSRQH</sequence>
<dbReference type="AlphaFoldDB" id="A0A4Y3KE24"/>
<accession>A0A4Y3KE24</accession>
<reference evidence="1 2" key="1">
    <citation type="submission" date="2019-06" db="EMBL/GenBank/DDBJ databases">
        <title>Whole genome shotgun sequence of Cellulomonas uda NBRC 3747.</title>
        <authorList>
            <person name="Hosoyama A."/>
            <person name="Uohara A."/>
            <person name="Ohji S."/>
            <person name="Ichikawa N."/>
        </authorList>
    </citation>
    <scope>NUCLEOTIDE SEQUENCE [LARGE SCALE GENOMIC DNA]</scope>
    <source>
        <strain evidence="1 2">NBRC 3747</strain>
    </source>
</reference>
<protein>
    <submittedName>
        <fullName evidence="1">Uncharacterized protein</fullName>
    </submittedName>
</protein>
<comment type="caution">
    <text evidence="1">The sequence shown here is derived from an EMBL/GenBank/DDBJ whole genome shotgun (WGS) entry which is preliminary data.</text>
</comment>
<evidence type="ECO:0000313" key="1">
    <source>
        <dbReference type="EMBL" id="GEA81258.1"/>
    </source>
</evidence>
<name>A0A4Y3KE24_CELUD</name>
<gene>
    <name evidence="1" type="ORF">CUD01_17020</name>
</gene>
<keyword evidence="2" id="KW-1185">Reference proteome</keyword>
<organism evidence="1 2">
    <name type="scientific">Cellulomonas uda</name>
    <dbReference type="NCBI Taxonomy" id="1714"/>
    <lineage>
        <taxon>Bacteria</taxon>
        <taxon>Bacillati</taxon>
        <taxon>Actinomycetota</taxon>
        <taxon>Actinomycetes</taxon>
        <taxon>Micrococcales</taxon>
        <taxon>Cellulomonadaceae</taxon>
        <taxon>Cellulomonas</taxon>
    </lineage>
</organism>
<dbReference type="Proteomes" id="UP000315842">
    <property type="component" value="Unassembled WGS sequence"/>
</dbReference>
<dbReference type="EMBL" id="BJLP01000025">
    <property type="protein sequence ID" value="GEA81258.1"/>
    <property type="molecule type" value="Genomic_DNA"/>
</dbReference>
<dbReference type="InterPro" id="IPR045499">
    <property type="entry name" value="DUF6492"/>
</dbReference>
<proteinExistence type="predicted"/>
<evidence type="ECO:0000313" key="2">
    <source>
        <dbReference type="Proteomes" id="UP000315842"/>
    </source>
</evidence>